<dbReference type="Proteomes" id="UP000324029">
    <property type="component" value="Unassembled WGS sequence"/>
</dbReference>
<proteinExistence type="predicted"/>
<organism evidence="1 2">
    <name type="scientific">Pseudomonas synxantha</name>
    <dbReference type="NCBI Taxonomy" id="47883"/>
    <lineage>
        <taxon>Bacteria</taxon>
        <taxon>Pseudomonadati</taxon>
        <taxon>Pseudomonadota</taxon>
        <taxon>Gammaproteobacteria</taxon>
        <taxon>Pseudomonadales</taxon>
        <taxon>Pseudomonadaceae</taxon>
        <taxon>Pseudomonas</taxon>
    </lineage>
</organism>
<comment type="caution">
    <text evidence="1">The sequence shown here is derived from an EMBL/GenBank/DDBJ whole genome shotgun (WGS) entry which is preliminary data.</text>
</comment>
<sequence length="134" mass="14999">MAQDKVSIRISKEDMQKFNTLASSLSMTKTAVIKKIVHDGFGKTVEVTNAEFLTSLSQIQKMLVSFEEPINKLSVNMNQIAKKINSGEKFTDADRQILTNDFAVLEKATARFEALSELISTRTKKTVIKKRGSK</sequence>
<reference evidence="1 2" key="1">
    <citation type="submission" date="2019-08" db="EMBL/GenBank/DDBJ databases">
        <title>Subclass B2 metallo-beta lactamase from Pseudomonas synxantha.</title>
        <authorList>
            <person name="Poirel L."/>
            <person name="Palmieri M."/>
            <person name="Masseron A."/>
            <person name="Perreten V."/>
            <person name="Nordman P."/>
        </authorList>
    </citation>
    <scope>NUCLEOTIDE SEQUENCE [LARGE SCALE GENOMIC DNA]</scope>
    <source>
        <strain evidence="1 2">MCP106</strain>
    </source>
</reference>
<evidence type="ECO:0000313" key="2">
    <source>
        <dbReference type="Proteomes" id="UP000324029"/>
    </source>
</evidence>
<reference evidence="1 2" key="2">
    <citation type="submission" date="2019-08" db="EMBL/GenBank/DDBJ databases">
        <authorList>
            <person name="Brilhante M."/>
            <person name="Perreten V."/>
        </authorList>
    </citation>
    <scope>NUCLEOTIDE SEQUENCE [LARGE SCALE GENOMIC DNA]</scope>
    <source>
        <strain evidence="1 2">MCP106</strain>
    </source>
</reference>
<gene>
    <name evidence="1" type="ORF">FXO26_21655</name>
</gene>
<dbReference type="AlphaFoldDB" id="A0A5D3G5P6"/>
<dbReference type="RefSeq" id="WP_148854009.1">
    <property type="nucleotide sequence ID" value="NZ_VSRO01000011.1"/>
</dbReference>
<evidence type="ECO:0000313" key="1">
    <source>
        <dbReference type="EMBL" id="TYK55789.1"/>
    </source>
</evidence>
<accession>A0A5D3G5P6</accession>
<protein>
    <submittedName>
        <fullName evidence="1">Mobilization protein</fullName>
    </submittedName>
</protein>
<name>A0A5D3G5P6_9PSED</name>
<dbReference type="EMBL" id="VSRO01000011">
    <property type="protein sequence ID" value="TYK55789.1"/>
    <property type="molecule type" value="Genomic_DNA"/>
</dbReference>